<dbReference type="PANTHER" id="PTHR23235">
    <property type="entry name" value="KRUEPPEL-LIKE TRANSCRIPTION FACTOR"/>
    <property type="match status" value="1"/>
</dbReference>
<evidence type="ECO:0000256" key="2">
    <source>
        <dbReference type="ARBA" id="ARBA00006991"/>
    </source>
</evidence>
<evidence type="ECO:0000256" key="7">
    <source>
        <dbReference type="ARBA" id="ARBA00023015"/>
    </source>
</evidence>
<dbReference type="Pfam" id="PF02023">
    <property type="entry name" value="SCAN"/>
    <property type="match status" value="1"/>
</dbReference>
<evidence type="ECO:0000256" key="6">
    <source>
        <dbReference type="ARBA" id="ARBA00022833"/>
    </source>
</evidence>
<dbReference type="InterPro" id="IPR038269">
    <property type="entry name" value="SCAN_sf"/>
</dbReference>
<dbReference type="AlphaFoldDB" id="A0A803TK55"/>
<evidence type="ECO:0000256" key="8">
    <source>
        <dbReference type="ARBA" id="ARBA00023125"/>
    </source>
</evidence>
<keyword evidence="9" id="KW-0804">Transcription</keyword>
<feature type="domain" description="C2H2-type" evidence="13">
    <location>
        <begin position="429"/>
        <end position="456"/>
    </location>
</feature>
<evidence type="ECO:0000259" key="13">
    <source>
        <dbReference type="PROSITE" id="PS50157"/>
    </source>
</evidence>
<dbReference type="CDD" id="cd07936">
    <property type="entry name" value="SCAN"/>
    <property type="match status" value="1"/>
</dbReference>
<dbReference type="InterPro" id="IPR013087">
    <property type="entry name" value="Znf_C2H2_type"/>
</dbReference>
<evidence type="ECO:0000256" key="10">
    <source>
        <dbReference type="ARBA" id="ARBA00023242"/>
    </source>
</evidence>
<evidence type="ECO:0000313" key="16">
    <source>
        <dbReference type="Proteomes" id="UP000001646"/>
    </source>
</evidence>
<dbReference type="InterPro" id="IPR003309">
    <property type="entry name" value="SCAN_dom"/>
</dbReference>
<keyword evidence="7" id="KW-0805">Transcription regulation</keyword>
<keyword evidence="4" id="KW-0677">Repeat</keyword>
<reference evidence="15" key="3">
    <citation type="submission" date="2025-09" db="UniProtKB">
        <authorList>
            <consortium name="Ensembl"/>
        </authorList>
    </citation>
    <scope>IDENTIFICATION</scope>
</reference>
<proteinExistence type="inferred from homology"/>
<evidence type="ECO:0000256" key="11">
    <source>
        <dbReference type="PROSITE-ProRule" id="PRU00042"/>
    </source>
</evidence>
<dbReference type="InParanoid" id="A0A803TK55"/>
<dbReference type="GO" id="GO:0000981">
    <property type="term" value="F:DNA-binding transcription factor activity, RNA polymerase II-specific"/>
    <property type="evidence" value="ECO:0000318"/>
    <property type="project" value="GO_Central"/>
</dbReference>
<evidence type="ECO:0000259" key="14">
    <source>
        <dbReference type="PROSITE" id="PS50804"/>
    </source>
</evidence>
<keyword evidence="5 11" id="KW-0863">Zinc-finger</keyword>
<dbReference type="GO" id="GO:0000978">
    <property type="term" value="F:RNA polymerase II cis-regulatory region sequence-specific DNA binding"/>
    <property type="evidence" value="ECO:0000318"/>
    <property type="project" value="GO_Central"/>
</dbReference>
<dbReference type="Proteomes" id="UP000001646">
    <property type="component" value="Unplaced"/>
</dbReference>
<keyword evidence="8" id="KW-0238">DNA-binding</keyword>
<evidence type="ECO:0000256" key="4">
    <source>
        <dbReference type="ARBA" id="ARBA00022737"/>
    </source>
</evidence>
<organism evidence="15 16">
    <name type="scientific">Anolis carolinensis</name>
    <name type="common">Green anole</name>
    <name type="synonym">American chameleon</name>
    <dbReference type="NCBI Taxonomy" id="28377"/>
    <lineage>
        <taxon>Eukaryota</taxon>
        <taxon>Metazoa</taxon>
        <taxon>Chordata</taxon>
        <taxon>Craniata</taxon>
        <taxon>Vertebrata</taxon>
        <taxon>Euteleostomi</taxon>
        <taxon>Lepidosauria</taxon>
        <taxon>Squamata</taxon>
        <taxon>Bifurcata</taxon>
        <taxon>Unidentata</taxon>
        <taxon>Episquamata</taxon>
        <taxon>Toxicofera</taxon>
        <taxon>Iguania</taxon>
        <taxon>Dactyloidae</taxon>
        <taxon>Anolis</taxon>
    </lineage>
</organism>
<reference evidence="15" key="1">
    <citation type="submission" date="2009-12" db="EMBL/GenBank/DDBJ databases">
        <title>The Genome Sequence of Anolis carolinensis (Green Anole Lizard).</title>
        <authorList>
            <consortium name="The Genome Sequencing Platform"/>
            <person name="Di Palma F."/>
            <person name="Alfoldi J."/>
            <person name="Heiman D."/>
            <person name="Young S."/>
            <person name="Grabherr M."/>
            <person name="Johnson J."/>
            <person name="Lander E.S."/>
            <person name="Lindblad-Toh K."/>
        </authorList>
    </citation>
    <scope>NUCLEOTIDE SEQUENCE [LARGE SCALE GENOMIC DNA]</scope>
    <source>
        <strain evidence="15">JBL SC #1</strain>
    </source>
</reference>
<feature type="domain" description="C2H2-type" evidence="13">
    <location>
        <begin position="513"/>
        <end position="540"/>
    </location>
</feature>
<evidence type="ECO:0000256" key="1">
    <source>
        <dbReference type="ARBA" id="ARBA00004123"/>
    </source>
</evidence>
<keyword evidence="16" id="KW-1185">Reference proteome</keyword>
<feature type="domain" description="C2H2-type" evidence="13">
    <location>
        <begin position="457"/>
        <end position="484"/>
    </location>
</feature>
<dbReference type="FunFam" id="3.30.160.60:FF:000389">
    <property type="entry name" value="Zinc finger protein"/>
    <property type="match status" value="2"/>
</dbReference>
<evidence type="ECO:0000256" key="9">
    <source>
        <dbReference type="ARBA" id="ARBA00023163"/>
    </source>
</evidence>
<dbReference type="PROSITE" id="PS00028">
    <property type="entry name" value="ZINC_FINGER_C2H2_1"/>
    <property type="match status" value="6"/>
</dbReference>
<comment type="similarity">
    <text evidence="2">Belongs to the krueppel C2H2-type zinc-finger protein family.</text>
</comment>
<feature type="domain" description="C2H2-type" evidence="13">
    <location>
        <begin position="485"/>
        <end position="512"/>
    </location>
</feature>
<dbReference type="FunFam" id="3.30.160.60:FF:000342">
    <property type="entry name" value="zinc finger protein 394"/>
    <property type="match status" value="1"/>
</dbReference>
<feature type="compositionally biased region" description="Basic and acidic residues" evidence="12">
    <location>
        <begin position="274"/>
        <end position="312"/>
    </location>
</feature>
<evidence type="ECO:0000256" key="3">
    <source>
        <dbReference type="ARBA" id="ARBA00022723"/>
    </source>
</evidence>
<name>A0A803TK55_ANOCA</name>
<dbReference type="GO" id="GO:0006357">
    <property type="term" value="P:regulation of transcription by RNA polymerase II"/>
    <property type="evidence" value="ECO:0000318"/>
    <property type="project" value="GO_Central"/>
</dbReference>
<feature type="region of interest" description="Disordered" evidence="12">
    <location>
        <begin position="274"/>
        <end position="363"/>
    </location>
</feature>
<dbReference type="PROSITE" id="PS50804">
    <property type="entry name" value="SCAN_BOX"/>
    <property type="match status" value="1"/>
</dbReference>
<feature type="region of interest" description="Disordered" evidence="12">
    <location>
        <begin position="1"/>
        <end position="53"/>
    </location>
</feature>
<feature type="region of interest" description="Disordered" evidence="12">
    <location>
        <begin position="242"/>
        <end position="262"/>
    </location>
</feature>
<dbReference type="SMART" id="SM00431">
    <property type="entry name" value="SCAN"/>
    <property type="match status" value="1"/>
</dbReference>
<dbReference type="GO" id="GO:0008270">
    <property type="term" value="F:zinc ion binding"/>
    <property type="evidence" value="ECO:0007669"/>
    <property type="project" value="UniProtKB-KW"/>
</dbReference>
<dbReference type="GeneTree" id="ENSGT00940000154715"/>
<sequence>MKMETREHLTSHIPGQVPGEVRGSCHAGTTEAFLQRRPMEVKQEPDEGSLQQWETQWQEFLKSLEGPHPNQDTSQSKEEPWDDTKAFLASFEQVAQACRWPKEKWVPRLLPALSGEAKRAFIGLGAEGREDYGKLKAAILHGDAMRREEQRQCFRRFRYREAKGPREAYGQLQELCCRWLKAERHSKEQILELLIMEQFLAILPPEITAWIKECSPETCSQAVALAEDFLQKQCEQESRRQANQVQLEEEEMSGSPEAGQALPEIEQKKLRLATKQENDDRNAGPFGDERKSENERQPGEDSPERTECEALKENFWSQDGSLTEEPEEKSFPFQVGDSHEISIQQESEEEKKGTAFSSVRSRRKCMNSKLGEMNHPRIPKGKKKRAHLKSHQIIHTGEKPYQCLECGKCFGQKANLHKHQKIHTGEKPYQCLECGKCFGRSSHLTSHKRIHTGEKPYQCLECGKCFGQSAHLKKHQTIHTAEKPHQCLECGKCFGQKASLHKHKNIHTEEKPYKCLECGKSFIDQSTFVRHKRIHTREKPYQCLECGKCFGRSEYLKKHQNIHTGEKL</sequence>
<keyword evidence="3" id="KW-0479">Metal-binding</keyword>
<dbReference type="PANTHER" id="PTHR23235:SF178">
    <property type="entry name" value="C2H2-TYPE DOMAIN-CONTAINING PROTEIN-RELATED"/>
    <property type="match status" value="1"/>
</dbReference>
<feature type="domain" description="C2H2-type" evidence="13">
    <location>
        <begin position="541"/>
        <end position="568"/>
    </location>
</feature>
<dbReference type="Pfam" id="PF00096">
    <property type="entry name" value="zf-C2H2"/>
    <property type="match status" value="6"/>
</dbReference>
<feature type="domain" description="SCAN box" evidence="14">
    <location>
        <begin position="151"/>
        <end position="233"/>
    </location>
</feature>
<dbReference type="PROSITE" id="PS50157">
    <property type="entry name" value="ZINC_FINGER_C2H2_2"/>
    <property type="match status" value="6"/>
</dbReference>
<dbReference type="FunFam" id="1.10.4020.10:FF:000001">
    <property type="entry name" value="zinc finger protein 263 isoform X1"/>
    <property type="match status" value="1"/>
</dbReference>
<keyword evidence="6" id="KW-0862">Zinc</keyword>
<dbReference type="FunFam" id="3.30.160.60:FF:001747">
    <property type="match status" value="1"/>
</dbReference>
<dbReference type="FunFam" id="3.30.160.60:FF:001158">
    <property type="entry name" value="zinc finger protein 22"/>
    <property type="match status" value="1"/>
</dbReference>
<reference evidence="15" key="2">
    <citation type="submission" date="2025-08" db="UniProtKB">
        <authorList>
            <consortium name="Ensembl"/>
        </authorList>
    </citation>
    <scope>IDENTIFICATION</scope>
</reference>
<accession>A0A803TK55</accession>
<evidence type="ECO:0000256" key="5">
    <source>
        <dbReference type="ARBA" id="ARBA00022771"/>
    </source>
</evidence>
<dbReference type="SUPFAM" id="SSF47353">
    <property type="entry name" value="Retrovirus capsid dimerization domain-like"/>
    <property type="match status" value="1"/>
</dbReference>
<dbReference type="GO" id="GO:0005634">
    <property type="term" value="C:nucleus"/>
    <property type="evidence" value="ECO:0007669"/>
    <property type="project" value="UniProtKB-SubCell"/>
</dbReference>
<dbReference type="Ensembl" id="ENSACAT00000056651.1">
    <property type="protein sequence ID" value="ENSACAP00000035595.1"/>
    <property type="gene ID" value="ENSACAG00000041815.1"/>
</dbReference>
<dbReference type="FunFam" id="3.30.160.60:FF:002343">
    <property type="entry name" value="Zinc finger protein 33A"/>
    <property type="match status" value="1"/>
</dbReference>
<protein>
    <submittedName>
        <fullName evidence="15">Uncharacterized protein</fullName>
    </submittedName>
</protein>
<feature type="domain" description="C2H2-type" evidence="13">
    <location>
        <begin position="401"/>
        <end position="428"/>
    </location>
</feature>
<feature type="compositionally biased region" description="Basic and acidic residues" evidence="12">
    <location>
        <begin position="1"/>
        <end position="10"/>
    </location>
</feature>
<dbReference type="SMART" id="SM00355">
    <property type="entry name" value="ZnF_C2H2"/>
    <property type="match status" value="6"/>
</dbReference>
<evidence type="ECO:0000313" key="15">
    <source>
        <dbReference type="Ensembl" id="ENSACAP00000035595.1"/>
    </source>
</evidence>
<comment type="subcellular location">
    <subcellularLocation>
        <location evidence="1">Nucleus</location>
    </subcellularLocation>
</comment>
<dbReference type="Gene3D" id="3.30.160.60">
    <property type="entry name" value="Classic Zinc Finger"/>
    <property type="match status" value="7"/>
</dbReference>
<evidence type="ECO:0000256" key="12">
    <source>
        <dbReference type="SAM" id="MobiDB-lite"/>
    </source>
</evidence>
<dbReference type="Gene3D" id="1.10.4020.10">
    <property type="entry name" value="DNA breaking-rejoining enzymes"/>
    <property type="match status" value="1"/>
</dbReference>
<dbReference type="SUPFAM" id="SSF57667">
    <property type="entry name" value="beta-beta-alpha zinc fingers"/>
    <property type="match status" value="4"/>
</dbReference>
<keyword evidence="10" id="KW-0539">Nucleus</keyword>
<dbReference type="InterPro" id="IPR036236">
    <property type="entry name" value="Znf_C2H2_sf"/>
</dbReference>